<dbReference type="AlphaFoldDB" id="F4PX72"/>
<gene>
    <name evidence="2" type="ORF">DFA_06978</name>
</gene>
<accession>F4PX72</accession>
<feature type="region of interest" description="Disordered" evidence="1">
    <location>
        <begin position="40"/>
        <end position="152"/>
    </location>
</feature>
<keyword evidence="3" id="KW-1185">Reference proteome</keyword>
<organism evidence="2 3">
    <name type="scientific">Cavenderia fasciculata</name>
    <name type="common">Slime mold</name>
    <name type="synonym">Dictyostelium fasciculatum</name>
    <dbReference type="NCBI Taxonomy" id="261658"/>
    <lineage>
        <taxon>Eukaryota</taxon>
        <taxon>Amoebozoa</taxon>
        <taxon>Evosea</taxon>
        <taxon>Eumycetozoa</taxon>
        <taxon>Dictyostelia</taxon>
        <taxon>Acytosteliales</taxon>
        <taxon>Cavenderiaceae</taxon>
        <taxon>Cavenderia</taxon>
    </lineage>
</organism>
<dbReference type="KEGG" id="dfa:DFA_06978"/>
<dbReference type="EMBL" id="GL883013">
    <property type="protein sequence ID" value="EGG19875.1"/>
    <property type="molecule type" value="Genomic_DNA"/>
</dbReference>
<dbReference type="PANTHER" id="PTHR16148:SF14">
    <property type="entry name" value="MYND-TYPE DOMAIN-CONTAINING PROTEIN"/>
    <property type="match status" value="1"/>
</dbReference>
<dbReference type="Proteomes" id="UP000007797">
    <property type="component" value="Unassembled WGS sequence"/>
</dbReference>
<reference evidence="3" key="1">
    <citation type="journal article" date="2011" name="Genome Res.">
        <title>Phylogeny-wide analysis of social amoeba genomes highlights ancient origins for complex intercellular communication.</title>
        <authorList>
            <person name="Heidel A.J."/>
            <person name="Lawal H.M."/>
            <person name="Felder M."/>
            <person name="Schilde C."/>
            <person name="Helps N.R."/>
            <person name="Tunggal B."/>
            <person name="Rivero F."/>
            <person name="John U."/>
            <person name="Schleicher M."/>
            <person name="Eichinger L."/>
            <person name="Platzer M."/>
            <person name="Noegel A.A."/>
            <person name="Schaap P."/>
            <person name="Gloeckner G."/>
        </authorList>
    </citation>
    <scope>NUCLEOTIDE SEQUENCE [LARGE SCALE GENOMIC DNA]</scope>
    <source>
        <strain evidence="3">SH3</strain>
    </source>
</reference>
<feature type="compositionally biased region" description="Low complexity" evidence="1">
    <location>
        <begin position="126"/>
        <end position="146"/>
    </location>
</feature>
<dbReference type="RefSeq" id="XP_004366858.1">
    <property type="nucleotide sequence ID" value="XM_004366801.1"/>
</dbReference>
<sequence>MFNITKKNTISLLRVINSSISYSTPIVSRTASSTFQYYSTNSSNDSNNNSNNNDTSNNTSTGLEGFSSPPQYRKNRESTYHHHQHKSYQSNNNNNNSTHSKSSSSSSSPSPSSTSTSTYKPIVVEQKQQPSLQQPSSQQQQQRKPSTLSSHNTDEIGSVIENLDNHFISNRTSAINLITQYIDSVDDFGRTNRKMKTLISFIDMKLSKDLPHSIFYALLRYYVKSDQFDRLTAFIKAEKDTKTRAALVESISVYMVDYGKREQIAKYITFVETLTGMGRDGGGGGIQQLTSVYLKLDNEQKVVSMFTEIKDNYFALYLGTLHQQHVELTYVVELIVDAMGSGRGTTHPNRPSPHMWARIVLAYLHAGKMDDATKIYKEHLCQEPEHGPVARQRFLRYAIINKDVGQALEWADANLVDSPILYFPAMQSLLELYYGSPKHQNEQHPTIERLINTLVDQDKRKKHFAKIIFYNRALAAANSTNTNNNNQNNNQNNVNSIISTKFESLLMGVGLNDLHQYSFISSVVIRYCLQMDMYHLALEYYIKRLKAGCAPNSNIVFGFMHYHLTNKQTNLIQHWNKLRGDFGIPKAYEASALREWNSHQSIVQDIQDIDTYIGEDDMMAITPTTTTNTEKKPVVGQKTKSRMERPPFGELDVELQQATQSSDFERIENVIEKYLSRCPVTMPAHTLLLDAMCKIGVSESQTLHVLKGLPDDWKLVVFNPRTLQNQLILSLEETLRFLETTKPEVFVSTVPIFNCTIQGLIKLGELDLTLRLLRLMLDHNFTMLLSTVQEFSKLLFDRDVQVENFPLSTVTELIEFVTKIKHPTILLECSLIRYHLQKGDLKQASKLWTKNLESVSASLTGKHHQHQQDHNDNDNILFYYYMGIKICTHGLTRAEARPIGNMDWWESKLPGITKNKELFYLALLKELGECGHPIGLFIRNHLLECIKSHWNLNTFYSVVSTVPPSRYDANLISLIKLLQLPQVIDEHFAKLIIHCNSEIQDDQVTTLINNFVIVNQKPQPITQYTYDFIDQYFFNNRIIDNRGSSNPNDNNTKGDD</sequence>
<name>F4PX72_CACFS</name>
<feature type="compositionally biased region" description="Low complexity" evidence="1">
    <location>
        <begin position="40"/>
        <end position="61"/>
    </location>
</feature>
<evidence type="ECO:0000256" key="1">
    <source>
        <dbReference type="SAM" id="MobiDB-lite"/>
    </source>
</evidence>
<evidence type="ECO:0000313" key="2">
    <source>
        <dbReference type="EMBL" id="EGG19875.1"/>
    </source>
</evidence>
<proteinExistence type="predicted"/>
<evidence type="ECO:0000313" key="3">
    <source>
        <dbReference type="Proteomes" id="UP000007797"/>
    </source>
</evidence>
<dbReference type="PANTHER" id="PTHR16148">
    <property type="entry name" value="NF-KAPPA-B-REPRESSING FACTOR-RELATED"/>
    <property type="match status" value="1"/>
</dbReference>
<protein>
    <submittedName>
        <fullName evidence="2">Uncharacterized protein</fullName>
    </submittedName>
</protein>
<feature type="compositionally biased region" description="Low complexity" evidence="1">
    <location>
        <begin position="87"/>
        <end position="118"/>
    </location>
</feature>
<dbReference type="GeneID" id="14872433"/>